<dbReference type="Pfam" id="PF02880">
    <property type="entry name" value="PGM_PMM_III"/>
    <property type="match status" value="1"/>
</dbReference>
<dbReference type="InterPro" id="IPR016055">
    <property type="entry name" value="A-D-PHexomutase_a/b/a-I/II/III"/>
</dbReference>
<dbReference type="SUPFAM" id="SSF55957">
    <property type="entry name" value="Phosphoglucomutase, C-terminal domain"/>
    <property type="match status" value="1"/>
</dbReference>
<feature type="domain" description="Alpha-D-phosphohexomutase alpha/beta/alpha" evidence="8">
    <location>
        <begin position="115"/>
        <end position="222"/>
    </location>
</feature>
<evidence type="ECO:0000256" key="2">
    <source>
        <dbReference type="ARBA" id="ARBA00022553"/>
    </source>
</evidence>
<comment type="cofactor">
    <cofactor evidence="1">
        <name>Mg(2+)</name>
        <dbReference type="ChEBI" id="CHEBI:18420"/>
    </cofactor>
</comment>
<name>T1DB90_9ZZZZ</name>
<dbReference type="InterPro" id="IPR005843">
    <property type="entry name" value="A-D-PHexomutase_C"/>
</dbReference>
<evidence type="ECO:0000259" key="6">
    <source>
        <dbReference type="Pfam" id="PF00408"/>
    </source>
</evidence>
<dbReference type="GO" id="GO:0046872">
    <property type="term" value="F:metal ion binding"/>
    <property type="evidence" value="ECO:0007669"/>
    <property type="project" value="UniProtKB-KW"/>
</dbReference>
<protein>
    <submittedName>
        <fullName evidence="9">Alpha-D-phosphohexomutase, alpha/beta/alpha domain protein II domain protein</fullName>
        <ecNumber evidence="9">5.4.2.-</ecNumber>
    </submittedName>
</protein>
<dbReference type="PANTHER" id="PTHR43771:SF1">
    <property type="entry name" value="PHOSPHOMANNOMUTASE"/>
    <property type="match status" value="1"/>
</dbReference>
<keyword evidence="5 9" id="KW-0413">Isomerase</keyword>
<dbReference type="InterPro" id="IPR005841">
    <property type="entry name" value="Alpha-D-phosphohexomutase_SF"/>
</dbReference>
<dbReference type="GO" id="GO:0005975">
    <property type="term" value="P:carbohydrate metabolic process"/>
    <property type="evidence" value="ECO:0007669"/>
    <property type="project" value="InterPro"/>
</dbReference>
<dbReference type="InterPro" id="IPR005845">
    <property type="entry name" value="A-D-PHexomutase_a/b/a-II"/>
</dbReference>
<evidence type="ECO:0000256" key="4">
    <source>
        <dbReference type="ARBA" id="ARBA00022842"/>
    </source>
</evidence>
<dbReference type="Pfam" id="PF02879">
    <property type="entry name" value="PGM_PMM_II"/>
    <property type="match status" value="1"/>
</dbReference>
<feature type="domain" description="Alpha-D-phosphohexomutase alpha/beta/alpha" evidence="7">
    <location>
        <begin position="10"/>
        <end position="110"/>
    </location>
</feature>
<evidence type="ECO:0000256" key="1">
    <source>
        <dbReference type="ARBA" id="ARBA00001946"/>
    </source>
</evidence>
<evidence type="ECO:0000313" key="9">
    <source>
        <dbReference type="EMBL" id="EQD78704.1"/>
    </source>
</evidence>
<dbReference type="SUPFAM" id="SSF53738">
    <property type="entry name" value="Phosphoglucomutase, first 3 domains"/>
    <property type="match status" value="2"/>
</dbReference>
<dbReference type="PANTHER" id="PTHR43771">
    <property type="entry name" value="PHOSPHOMANNOMUTASE"/>
    <property type="match status" value="1"/>
</dbReference>
<keyword evidence="4" id="KW-0460">Magnesium</keyword>
<evidence type="ECO:0000259" key="7">
    <source>
        <dbReference type="Pfam" id="PF02879"/>
    </source>
</evidence>
<keyword evidence="3" id="KW-0479">Metal-binding</keyword>
<evidence type="ECO:0000256" key="3">
    <source>
        <dbReference type="ARBA" id="ARBA00022723"/>
    </source>
</evidence>
<dbReference type="PRINTS" id="PR00509">
    <property type="entry name" value="PGMPMM"/>
</dbReference>
<proteinExistence type="predicted"/>
<feature type="domain" description="Alpha-D-phosphohexomutase C-terminal" evidence="6">
    <location>
        <begin position="255"/>
        <end position="303"/>
    </location>
</feature>
<dbReference type="GO" id="GO:0016868">
    <property type="term" value="F:intramolecular phosphotransferase activity"/>
    <property type="evidence" value="ECO:0007669"/>
    <property type="project" value="InterPro"/>
</dbReference>
<dbReference type="AlphaFoldDB" id="T1DB90"/>
<dbReference type="InterPro" id="IPR005846">
    <property type="entry name" value="A-D-PHexomutase_a/b/a-III"/>
</dbReference>
<evidence type="ECO:0000259" key="8">
    <source>
        <dbReference type="Pfam" id="PF02880"/>
    </source>
</evidence>
<accession>T1DB90</accession>
<dbReference type="Pfam" id="PF00408">
    <property type="entry name" value="PGM_PMM_IV"/>
    <property type="match status" value="1"/>
</dbReference>
<sequence>SGRTRNAGPRYVNGILGQVDRGAIAARKFRVVLDCGNGASAVTSPSLLHGLSVRYTTLNGNVDGTFPGHLSEPTEANLVDLVRTVPAVGADFGVAHDGDADRAVFVDENGRYVPGERMLALLARDAVRSAGGGLVVTPVTSSLAVEEVIRPLGGKILYTRVGSPVVSRAMAESKAIFGGEENGGCLFPAHQLARDGAMTLAKVLELLAREKRALSEVLAELPPYVLVKRKVPCPLALRDVVISELTEELTREAGADTQVLTLDGVKVQNPRGWYLIRPSGTEPLYRIFAEAKGSKEAEALADTALARLRSALARHGA</sequence>
<evidence type="ECO:0000256" key="5">
    <source>
        <dbReference type="ARBA" id="ARBA00023235"/>
    </source>
</evidence>
<dbReference type="InterPro" id="IPR036900">
    <property type="entry name" value="A-D-PHexomutase_C_sf"/>
</dbReference>
<gene>
    <name evidence="9" type="ORF">B1B_00577</name>
</gene>
<feature type="non-terminal residue" evidence="9">
    <location>
        <position position="1"/>
    </location>
</feature>
<dbReference type="EC" id="5.4.2.-" evidence="9"/>
<organism evidence="9">
    <name type="scientific">mine drainage metagenome</name>
    <dbReference type="NCBI Taxonomy" id="410659"/>
    <lineage>
        <taxon>unclassified sequences</taxon>
        <taxon>metagenomes</taxon>
        <taxon>ecological metagenomes</taxon>
    </lineage>
</organism>
<keyword evidence="2" id="KW-0597">Phosphoprotein</keyword>
<dbReference type="EMBL" id="AUZY01000442">
    <property type="protein sequence ID" value="EQD78704.1"/>
    <property type="molecule type" value="Genomic_DNA"/>
</dbReference>
<dbReference type="Gene3D" id="3.40.120.10">
    <property type="entry name" value="Alpha-D-Glucose-1,6-Bisphosphate, subunit A, domain 3"/>
    <property type="match status" value="2"/>
</dbReference>
<reference evidence="9" key="1">
    <citation type="submission" date="2013-08" db="EMBL/GenBank/DDBJ databases">
        <authorList>
            <person name="Mendez C."/>
            <person name="Richter M."/>
            <person name="Ferrer M."/>
            <person name="Sanchez J."/>
        </authorList>
    </citation>
    <scope>NUCLEOTIDE SEQUENCE</scope>
</reference>
<reference evidence="9" key="2">
    <citation type="journal article" date="2014" name="ISME J.">
        <title>Microbial stratification in low pH oxic and suboxic macroscopic growths along an acid mine drainage.</title>
        <authorList>
            <person name="Mendez-Garcia C."/>
            <person name="Mesa V."/>
            <person name="Sprenger R.R."/>
            <person name="Richter M."/>
            <person name="Diez M.S."/>
            <person name="Solano J."/>
            <person name="Bargiela R."/>
            <person name="Golyshina O.V."/>
            <person name="Manteca A."/>
            <person name="Ramos J.L."/>
            <person name="Gallego J.R."/>
            <person name="Llorente I."/>
            <person name="Martins Dos Santos V.A."/>
            <person name="Jensen O.N."/>
            <person name="Pelaez A.I."/>
            <person name="Sanchez J."/>
            <person name="Ferrer M."/>
        </authorList>
    </citation>
    <scope>NUCLEOTIDE SEQUENCE</scope>
</reference>
<dbReference type="Gene3D" id="3.30.310.50">
    <property type="entry name" value="Alpha-D-phosphohexomutase, C-terminal domain"/>
    <property type="match status" value="1"/>
</dbReference>
<comment type="caution">
    <text evidence="9">The sequence shown here is derived from an EMBL/GenBank/DDBJ whole genome shotgun (WGS) entry which is preliminary data.</text>
</comment>